<keyword evidence="6" id="KW-1185">Reference proteome</keyword>
<dbReference type="PANTHER" id="PTHR44688:SF16">
    <property type="entry name" value="DNA-BINDING TRANSCRIPTIONAL ACTIVATOR DEVR_DOSR"/>
    <property type="match status" value="1"/>
</dbReference>
<protein>
    <submittedName>
        <fullName evidence="5">Helix-turn-helix transcriptional regulator</fullName>
    </submittedName>
</protein>
<dbReference type="PRINTS" id="PR00038">
    <property type="entry name" value="HTHLUXR"/>
</dbReference>
<keyword evidence="2" id="KW-0238">DNA-binding</keyword>
<dbReference type="SUPFAM" id="SSF46894">
    <property type="entry name" value="C-terminal effector domain of the bipartite response regulators"/>
    <property type="match status" value="1"/>
</dbReference>
<dbReference type="InterPro" id="IPR036388">
    <property type="entry name" value="WH-like_DNA-bd_sf"/>
</dbReference>
<name>A0ABU7PMA9_9ACTN</name>
<reference evidence="5 6" key="1">
    <citation type="submission" date="2023-12" db="EMBL/GenBank/DDBJ databases">
        <title>Streptomyces sp. V4-01.</title>
        <authorList>
            <person name="Somphong A."/>
            <person name="Phongsopitanun W."/>
        </authorList>
    </citation>
    <scope>NUCLEOTIDE SEQUENCE [LARGE SCALE GENOMIC DNA]</scope>
    <source>
        <strain evidence="5 6">V4-01</strain>
    </source>
</reference>
<evidence type="ECO:0000256" key="1">
    <source>
        <dbReference type="ARBA" id="ARBA00023015"/>
    </source>
</evidence>
<comment type="caution">
    <text evidence="5">The sequence shown here is derived from an EMBL/GenBank/DDBJ whole genome shotgun (WGS) entry which is preliminary data.</text>
</comment>
<dbReference type="EMBL" id="JAZEWV010000062">
    <property type="protein sequence ID" value="MEE4546975.1"/>
    <property type="molecule type" value="Genomic_DNA"/>
</dbReference>
<evidence type="ECO:0000256" key="2">
    <source>
        <dbReference type="ARBA" id="ARBA00023125"/>
    </source>
</evidence>
<sequence>MYGQTVVDAPVQGKPRTAAAHDLLTDDELRVAELAGCGMTNTEIGALLDLRPRTVEVYLYRILPLLGVTTRGELADVLRVPRAQ</sequence>
<keyword evidence="1" id="KW-0805">Transcription regulation</keyword>
<dbReference type="Proteomes" id="UP001344658">
    <property type="component" value="Unassembled WGS sequence"/>
</dbReference>
<dbReference type="PANTHER" id="PTHR44688">
    <property type="entry name" value="DNA-BINDING TRANSCRIPTIONAL ACTIVATOR DEVR_DOSR"/>
    <property type="match status" value="1"/>
</dbReference>
<evidence type="ECO:0000259" key="4">
    <source>
        <dbReference type="PROSITE" id="PS50043"/>
    </source>
</evidence>
<dbReference type="InterPro" id="IPR000792">
    <property type="entry name" value="Tscrpt_reg_LuxR_C"/>
</dbReference>
<evidence type="ECO:0000313" key="5">
    <source>
        <dbReference type="EMBL" id="MEE4546975.1"/>
    </source>
</evidence>
<feature type="domain" description="HTH luxR-type" evidence="4">
    <location>
        <begin position="17"/>
        <end position="82"/>
    </location>
</feature>
<evidence type="ECO:0000256" key="3">
    <source>
        <dbReference type="ARBA" id="ARBA00023163"/>
    </source>
</evidence>
<gene>
    <name evidence="5" type="ORF">V2S66_34050</name>
</gene>
<dbReference type="InterPro" id="IPR016032">
    <property type="entry name" value="Sig_transdc_resp-reg_C-effctor"/>
</dbReference>
<dbReference type="SMART" id="SM00421">
    <property type="entry name" value="HTH_LUXR"/>
    <property type="match status" value="1"/>
</dbReference>
<accession>A0ABU7PMA9</accession>
<dbReference type="PROSITE" id="PS50043">
    <property type="entry name" value="HTH_LUXR_2"/>
    <property type="match status" value="1"/>
</dbReference>
<evidence type="ECO:0000313" key="6">
    <source>
        <dbReference type="Proteomes" id="UP001344658"/>
    </source>
</evidence>
<proteinExistence type="predicted"/>
<dbReference type="RefSeq" id="WP_330800932.1">
    <property type="nucleotide sequence ID" value="NZ_JAZEWV010000062.1"/>
</dbReference>
<keyword evidence="3" id="KW-0804">Transcription</keyword>
<dbReference type="Gene3D" id="1.10.10.10">
    <property type="entry name" value="Winged helix-like DNA-binding domain superfamily/Winged helix DNA-binding domain"/>
    <property type="match status" value="1"/>
</dbReference>
<dbReference type="Pfam" id="PF00196">
    <property type="entry name" value="GerE"/>
    <property type="match status" value="1"/>
</dbReference>
<organism evidence="5 6">
    <name type="scientific">Actinacidiphila polyblastidii</name>
    <dbReference type="NCBI Taxonomy" id="3110430"/>
    <lineage>
        <taxon>Bacteria</taxon>
        <taxon>Bacillati</taxon>
        <taxon>Actinomycetota</taxon>
        <taxon>Actinomycetes</taxon>
        <taxon>Kitasatosporales</taxon>
        <taxon>Streptomycetaceae</taxon>
        <taxon>Actinacidiphila</taxon>
    </lineage>
</organism>